<sequence length="286" mass="32504">MNLSYFTISKLLKAHKKIPKGFNKIMLCNLSLLIILFVLSFQLILPKTSRLKVLGISINLESVQIFDLVNQQRETNQLPPLELNDQLSQAAMIKANDMLNQNYWDHYSPNNQSPWQFITQTGYVYKYAGENLAKGFYDEKSVVSAWMASPGHKANILSDKFSQTGIATVKGEVNNEDTIFIVQLFAAPFSSEELALIQNDNAKIVNQTSELNPPIIKTQSVNDSFLSSKFVIAIVLIILSIIIFVDIKHQVRKLKFHQIVKRYWLNSLLFLVTGSVYLLTKIFSKV</sequence>
<dbReference type="InterPro" id="IPR035940">
    <property type="entry name" value="CAP_sf"/>
</dbReference>
<dbReference type="SUPFAM" id="SSF55797">
    <property type="entry name" value="PR-1-like"/>
    <property type="match status" value="1"/>
</dbReference>
<evidence type="ECO:0000313" key="3">
    <source>
        <dbReference type="EMBL" id="PIP52952.1"/>
    </source>
</evidence>
<evidence type="ECO:0000259" key="2">
    <source>
        <dbReference type="Pfam" id="PF00188"/>
    </source>
</evidence>
<evidence type="ECO:0000313" key="4">
    <source>
        <dbReference type="Proteomes" id="UP000229459"/>
    </source>
</evidence>
<feature type="transmembrane region" description="Helical" evidence="1">
    <location>
        <begin position="263"/>
        <end position="283"/>
    </location>
</feature>
<name>A0A2H0B5M0_9BACT</name>
<dbReference type="Proteomes" id="UP000229459">
    <property type="component" value="Unassembled WGS sequence"/>
</dbReference>
<reference evidence="3 4" key="1">
    <citation type="submission" date="2017-09" db="EMBL/GenBank/DDBJ databases">
        <title>Depth-based differentiation of microbial function through sediment-hosted aquifers and enrichment of novel symbionts in the deep terrestrial subsurface.</title>
        <authorList>
            <person name="Probst A.J."/>
            <person name="Ladd B."/>
            <person name="Jarett J.K."/>
            <person name="Geller-Mcgrath D.E."/>
            <person name="Sieber C.M."/>
            <person name="Emerson J.B."/>
            <person name="Anantharaman K."/>
            <person name="Thomas B.C."/>
            <person name="Malmstrom R."/>
            <person name="Stieglmeier M."/>
            <person name="Klingl A."/>
            <person name="Woyke T."/>
            <person name="Ryan C.M."/>
            <person name="Banfield J.F."/>
        </authorList>
    </citation>
    <scope>NUCLEOTIDE SEQUENCE [LARGE SCALE GENOMIC DNA]</scope>
    <source>
        <strain evidence="3">CG23_combo_of_CG06-09_8_20_14_all_34_8</strain>
    </source>
</reference>
<organism evidence="3 4">
    <name type="scientific">Candidatus Beckwithbacteria bacterium CG23_combo_of_CG06-09_8_20_14_all_34_8</name>
    <dbReference type="NCBI Taxonomy" id="1974497"/>
    <lineage>
        <taxon>Bacteria</taxon>
        <taxon>Candidatus Beckwithiibacteriota</taxon>
    </lineage>
</organism>
<protein>
    <recommendedName>
        <fullName evidence="2">SCP domain-containing protein</fullName>
    </recommendedName>
</protein>
<keyword evidence="1" id="KW-0812">Transmembrane</keyword>
<dbReference type="Gene3D" id="3.40.33.10">
    <property type="entry name" value="CAP"/>
    <property type="match status" value="1"/>
</dbReference>
<dbReference type="Pfam" id="PF00188">
    <property type="entry name" value="CAP"/>
    <property type="match status" value="1"/>
</dbReference>
<dbReference type="PANTHER" id="PTHR31157:SF1">
    <property type="entry name" value="SCP DOMAIN-CONTAINING PROTEIN"/>
    <property type="match status" value="1"/>
</dbReference>
<feature type="transmembrane region" description="Helical" evidence="1">
    <location>
        <begin position="21"/>
        <end position="45"/>
    </location>
</feature>
<dbReference type="EMBL" id="PCSR01000088">
    <property type="protein sequence ID" value="PIP52952.1"/>
    <property type="molecule type" value="Genomic_DNA"/>
</dbReference>
<feature type="transmembrane region" description="Helical" evidence="1">
    <location>
        <begin position="230"/>
        <end position="251"/>
    </location>
</feature>
<proteinExistence type="predicted"/>
<comment type="caution">
    <text evidence="3">The sequence shown here is derived from an EMBL/GenBank/DDBJ whole genome shotgun (WGS) entry which is preliminary data.</text>
</comment>
<accession>A0A2H0B5M0</accession>
<dbReference type="CDD" id="cd05379">
    <property type="entry name" value="CAP_bacterial"/>
    <property type="match status" value="1"/>
</dbReference>
<evidence type="ECO:0000256" key="1">
    <source>
        <dbReference type="SAM" id="Phobius"/>
    </source>
</evidence>
<feature type="domain" description="SCP" evidence="2">
    <location>
        <begin position="66"/>
        <end position="184"/>
    </location>
</feature>
<dbReference type="PANTHER" id="PTHR31157">
    <property type="entry name" value="SCP DOMAIN-CONTAINING PROTEIN"/>
    <property type="match status" value="1"/>
</dbReference>
<dbReference type="AlphaFoldDB" id="A0A2H0B5M0"/>
<dbReference type="InterPro" id="IPR014044">
    <property type="entry name" value="CAP_dom"/>
</dbReference>
<gene>
    <name evidence="3" type="ORF">COX08_03655</name>
</gene>
<keyword evidence="1" id="KW-0472">Membrane</keyword>
<keyword evidence="1" id="KW-1133">Transmembrane helix</keyword>